<evidence type="ECO:0000313" key="14">
    <source>
        <dbReference type="EMBL" id="EGJ71107.1"/>
    </source>
</evidence>
<reference evidence="14 15" key="1">
    <citation type="journal article" date="2011" name="Stand. Genomic Sci.">
        <title>Non-contiguous finished genome sequence of Bacteroides coprosuis type strain (PC139).</title>
        <authorList>
            <person name="Land M."/>
            <person name="Held B."/>
            <person name="Gronow S."/>
            <person name="Abt B."/>
            <person name="Lucas S."/>
            <person name="Del Rio T.G."/>
            <person name="Nolan M."/>
            <person name="Tice H."/>
            <person name="Cheng J.F."/>
            <person name="Pitluck S."/>
            <person name="Liolios K."/>
            <person name="Pagani I."/>
            <person name="Ivanova N."/>
            <person name="Mavromatis K."/>
            <person name="Mikhailova N."/>
            <person name="Pati A."/>
            <person name="Tapia R."/>
            <person name="Han C."/>
            <person name="Goodwin L."/>
            <person name="Chen A."/>
            <person name="Palaniappan K."/>
            <person name="Hauser L."/>
            <person name="Brambilla E.M."/>
            <person name="Rohde M."/>
            <person name="Goker M."/>
            <person name="Detter J.C."/>
            <person name="Woyke T."/>
            <person name="Bristow J."/>
            <person name="Eisen J.A."/>
            <person name="Markowitz V."/>
            <person name="Hugenholtz P."/>
            <person name="Kyrpides N.C."/>
            <person name="Klenk H.P."/>
            <person name="Lapidus A."/>
        </authorList>
    </citation>
    <scope>NUCLEOTIDE SEQUENCE</scope>
    <source>
        <strain evidence="14 15">DSM 18011</strain>
    </source>
</reference>
<dbReference type="AlphaFoldDB" id="F3ZU06"/>
<organism evidence="14 15">
    <name type="scientific">Bacteroides coprosuis DSM 18011</name>
    <dbReference type="NCBI Taxonomy" id="679937"/>
    <lineage>
        <taxon>Bacteria</taxon>
        <taxon>Pseudomonadati</taxon>
        <taxon>Bacteroidota</taxon>
        <taxon>Bacteroidia</taxon>
        <taxon>Bacteroidales</taxon>
        <taxon>Bacteroidaceae</taxon>
        <taxon>Bacteroides</taxon>
    </lineage>
</organism>
<comment type="subcellular location">
    <subcellularLocation>
        <location evidence="2">Cell membrane</location>
    </subcellularLocation>
</comment>
<proteinExistence type="predicted"/>
<dbReference type="InterPro" id="IPR050351">
    <property type="entry name" value="BphY/WalK/GraS-like"/>
</dbReference>
<dbReference type="InterPro" id="IPR003661">
    <property type="entry name" value="HisK_dim/P_dom"/>
</dbReference>
<dbReference type="SUPFAM" id="SSF47384">
    <property type="entry name" value="Homodimeric domain of signal transducing histidine kinase"/>
    <property type="match status" value="1"/>
</dbReference>
<evidence type="ECO:0000256" key="11">
    <source>
        <dbReference type="ARBA" id="ARBA00023136"/>
    </source>
</evidence>
<evidence type="ECO:0000256" key="6">
    <source>
        <dbReference type="ARBA" id="ARBA00022679"/>
    </source>
</evidence>
<dbReference type="FunFam" id="1.10.287.130:FF:000008">
    <property type="entry name" value="Two-component sensor histidine kinase"/>
    <property type="match status" value="1"/>
</dbReference>
<keyword evidence="15" id="KW-1185">Reference proteome</keyword>
<dbReference type="PANTHER" id="PTHR45453">
    <property type="entry name" value="PHOSPHATE REGULON SENSOR PROTEIN PHOR"/>
    <property type="match status" value="1"/>
</dbReference>
<dbReference type="CDD" id="cd00075">
    <property type="entry name" value="HATPase"/>
    <property type="match status" value="1"/>
</dbReference>
<dbReference type="Proteomes" id="UP000018439">
    <property type="component" value="Chromosome"/>
</dbReference>
<dbReference type="GO" id="GO:0005524">
    <property type="term" value="F:ATP binding"/>
    <property type="evidence" value="ECO:0007669"/>
    <property type="project" value="UniProtKB-KW"/>
</dbReference>
<evidence type="ECO:0000256" key="3">
    <source>
        <dbReference type="ARBA" id="ARBA00012438"/>
    </source>
</evidence>
<evidence type="ECO:0000256" key="2">
    <source>
        <dbReference type="ARBA" id="ARBA00004236"/>
    </source>
</evidence>
<keyword evidence="5" id="KW-0597">Phosphoprotein</keyword>
<evidence type="ECO:0000256" key="7">
    <source>
        <dbReference type="ARBA" id="ARBA00022741"/>
    </source>
</evidence>
<sequence>MNKKKHFIQFHNRLFLTVLLLFLLFAGSFIVYQYQREKVYRVELFNTKLQGINNRMYTLLPNLDNKEQIQFYIDKYLVDLPNIKLTIIKKGRQIVFDSYAPDATIIQMGYWDNEEIKQALEKGSGYQIRKDHSTSTPYFFSATIYPNYIIRTAVPYDSMLKSTLQSDTRYLTFSFIISVLLISLFYSYTAKLGQAIRKLRKFTQRAEEDKYIQWESEAPYSSGEMGEVTRHIINVYRKLQDTKEALSIEKDKLFAHLQFSREGLGIFSANRTEILVNKLFLRYCNHISDINLKNSEEVFQIKEFEPIIQFINEVQQSPSQIKDRRRNISIEKNGKTFIIECIVFDDMSFEFSINDVTKEEEKIQLKKQLTQNIAHELKTPVSSIQGYLETIVEHPNLSEEKRISFLQRCFAQSNRLARLLQDLSILTRIEESSDMYDNQDMDINLLVQTILEEIELDLRKKNIIVHNELPSPIHVKGNYSLLYSIFRNLLDNSIAHAGEHIEIFLSCFKETDEYYFFSYRDTGVGIPSEHLNRLFERFYRVDKGRSRKLGGTGLGLAIVKNSILLHQGSILVKSSEGKGIEFVFTLPKITE</sequence>
<comment type="catalytic activity">
    <reaction evidence="1">
        <text>ATP + protein L-histidine = ADP + protein N-phospho-L-histidine.</text>
        <dbReference type="EC" id="2.7.13.3"/>
    </reaction>
</comment>
<keyword evidence="12" id="KW-0812">Transmembrane</keyword>
<dbReference type="SMART" id="SM00387">
    <property type="entry name" value="HATPase_c"/>
    <property type="match status" value="1"/>
</dbReference>
<dbReference type="PROSITE" id="PS50109">
    <property type="entry name" value="HIS_KIN"/>
    <property type="match status" value="1"/>
</dbReference>
<dbReference type="PRINTS" id="PR00344">
    <property type="entry name" value="BCTRLSENSOR"/>
</dbReference>
<dbReference type="InterPro" id="IPR004358">
    <property type="entry name" value="Sig_transdc_His_kin-like_C"/>
</dbReference>
<evidence type="ECO:0000256" key="4">
    <source>
        <dbReference type="ARBA" id="ARBA00022475"/>
    </source>
</evidence>
<keyword evidence="9" id="KW-0067">ATP-binding</keyword>
<keyword evidence="11 12" id="KW-0472">Membrane</keyword>
<dbReference type="Pfam" id="PF00512">
    <property type="entry name" value="HisKA"/>
    <property type="match status" value="1"/>
</dbReference>
<name>F3ZU06_9BACE</name>
<dbReference type="InterPro" id="IPR036890">
    <property type="entry name" value="HATPase_C_sf"/>
</dbReference>
<dbReference type="Pfam" id="PF02518">
    <property type="entry name" value="HATPase_c"/>
    <property type="match status" value="1"/>
</dbReference>
<evidence type="ECO:0000256" key="1">
    <source>
        <dbReference type="ARBA" id="ARBA00000085"/>
    </source>
</evidence>
<dbReference type="HOGENOM" id="CLU_000445_89_2_10"/>
<gene>
    <name evidence="14" type="ORF">Bcop_0896</name>
</gene>
<dbReference type="PANTHER" id="PTHR45453:SF1">
    <property type="entry name" value="PHOSPHATE REGULON SENSOR PROTEIN PHOR"/>
    <property type="match status" value="1"/>
</dbReference>
<dbReference type="EMBL" id="CM001167">
    <property type="protein sequence ID" value="EGJ71107.1"/>
    <property type="molecule type" value="Genomic_DNA"/>
</dbReference>
<evidence type="ECO:0000256" key="12">
    <source>
        <dbReference type="SAM" id="Phobius"/>
    </source>
</evidence>
<dbReference type="SMART" id="SM00388">
    <property type="entry name" value="HisKA"/>
    <property type="match status" value="1"/>
</dbReference>
<evidence type="ECO:0000256" key="9">
    <source>
        <dbReference type="ARBA" id="ARBA00022840"/>
    </source>
</evidence>
<dbReference type="eggNOG" id="COG5002">
    <property type="taxonomic scope" value="Bacteria"/>
</dbReference>
<keyword evidence="7" id="KW-0547">Nucleotide-binding</keyword>
<evidence type="ECO:0000256" key="5">
    <source>
        <dbReference type="ARBA" id="ARBA00022553"/>
    </source>
</evidence>
<dbReference type="FunFam" id="3.30.565.10:FF:000006">
    <property type="entry name" value="Sensor histidine kinase WalK"/>
    <property type="match status" value="1"/>
</dbReference>
<dbReference type="Gene3D" id="3.30.565.10">
    <property type="entry name" value="Histidine kinase-like ATPase, C-terminal domain"/>
    <property type="match status" value="1"/>
</dbReference>
<keyword evidence="12" id="KW-1133">Transmembrane helix</keyword>
<dbReference type="SUPFAM" id="SSF55874">
    <property type="entry name" value="ATPase domain of HSP90 chaperone/DNA topoisomerase II/histidine kinase"/>
    <property type="match status" value="1"/>
</dbReference>
<dbReference type="GO" id="GO:0000155">
    <property type="term" value="F:phosphorelay sensor kinase activity"/>
    <property type="evidence" value="ECO:0007669"/>
    <property type="project" value="InterPro"/>
</dbReference>
<evidence type="ECO:0000259" key="13">
    <source>
        <dbReference type="PROSITE" id="PS50109"/>
    </source>
</evidence>
<dbReference type="InterPro" id="IPR036097">
    <property type="entry name" value="HisK_dim/P_sf"/>
</dbReference>
<dbReference type="InterPro" id="IPR003594">
    <property type="entry name" value="HATPase_dom"/>
</dbReference>
<feature type="domain" description="Histidine kinase" evidence="13">
    <location>
        <begin position="372"/>
        <end position="590"/>
    </location>
</feature>
<dbReference type="InterPro" id="IPR005467">
    <property type="entry name" value="His_kinase_dom"/>
</dbReference>
<keyword evidence="6" id="KW-0808">Transferase</keyword>
<dbReference type="OrthoDB" id="9813151at2"/>
<keyword evidence="10" id="KW-0902">Two-component regulatory system</keyword>
<dbReference type="GO" id="GO:0016036">
    <property type="term" value="P:cellular response to phosphate starvation"/>
    <property type="evidence" value="ECO:0007669"/>
    <property type="project" value="TreeGrafter"/>
</dbReference>
<dbReference type="EC" id="2.7.13.3" evidence="3"/>
<keyword evidence="8 14" id="KW-0418">Kinase</keyword>
<keyword evidence="4" id="KW-1003">Cell membrane</keyword>
<dbReference type="CDD" id="cd00082">
    <property type="entry name" value="HisKA"/>
    <property type="match status" value="1"/>
</dbReference>
<evidence type="ECO:0000313" key="15">
    <source>
        <dbReference type="Proteomes" id="UP000018439"/>
    </source>
</evidence>
<dbReference type="STRING" id="679937.Bcop_0896"/>
<feature type="transmembrane region" description="Helical" evidence="12">
    <location>
        <begin position="170"/>
        <end position="190"/>
    </location>
</feature>
<protein>
    <recommendedName>
        <fullName evidence="3">histidine kinase</fullName>
        <ecNumber evidence="3">2.7.13.3</ecNumber>
    </recommendedName>
</protein>
<dbReference type="Gene3D" id="1.10.287.130">
    <property type="match status" value="1"/>
</dbReference>
<evidence type="ECO:0000256" key="8">
    <source>
        <dbReference type="ARBA" id="ARBA00022777"/>
    </source>
</evidence>
<dbReference type="GO" id="GO:0005886">
    <property type="term" value="C:plasma membrane"/>
    <property type="evidence" value="ECO:0007669"/>
    <property type="project" value="UniProtKB-SubCell"/>
</dbReference>
<accession>F3ZU06</accession>
<dbReference type="GO" id="GO:0004721">
    <property type="term" value="F:phosphoprotein phosphatase activity"/>
    <property type="evidence" value="ECO:0007669"/>
    <property type="project" value="TreeGrafter"/>
</dbReference>
<evidence type="ECO:0000256" key="10">
    <source>
        <dbReference type="ARBA" id="ARBA00023012"/>
    </source>
</evidence>